<dbReference type="PATRIC" id="fig|999422.3.peg.1237"/>
<feature type="transmembrane region" description="Helical" evidence="6">
    <location>
        <begin position="188"/>
        <end position="211"/>
    </location>
</feature>
<comment type="subcellular location">
    <subcellularLocation>
        <location evidence="1">Cell membrane</location>
        <topology evidence="1">Multi-pass membrane protein</topology>
    </subcellularLocation>
</comment>
<protein>
    <recommendedName>
        <fullName evidence="7">ABC-2 type transporter transmembrane domain-containing protein</fullName>
    </recommendedName>
</protein>
<dbReference type="PANTHER" id="PTHR30294">
    <property type="entry name" value="MEMBRANE COMPONENT OF ABC TRANSPORTER YHHJ-RELATED"/>
    <property type="match status" value="1"/>
</dbReference>
<keyword evidence="2" id="KW-1003">Cell membrane</keyword>
<dbReference type="RefSeq" id="WP_008565103.1">
    <property type="nucleotide sequence ID" value="NZ_JH594502.1"/>
</dbReference>
<gene>
    <name evidence="8" type="ORF">HMPREF9944_01200</name>
</gene>
<comment type="caution">
    <text evidence="8">The sequence shown here is derived from an EMBL/GenBank/DDBJ whole genome shotgun (WGS) entry which is preliminary data.</text>
</comment>
<keyword evidence="5 6" id="KW-0472">Membrane</keyword>
<keyword evidence="3 6" id="KW-0812">Transmembrane</keyword>
<feature type="transmembrane region" description="Helical" evidence="6">
    <location>
        <begin position="269"/>
        <end position="294"/>
    </location>
</feature>
<dbReference type="GO" id="GO:0005886">
    <property type="term" value="C:plasma membrane"/>
    <property type="evidence" value="ECO:0007669"/>
    <property type="project" value="UniProtKB-SubCell"/>
</dbReference>
<dbReference type="AlphaFoldDB" id="H1HM06"/>
<proteinExistence type="predicted"/>
<evidence type="ECO:0000256" key="2">
    <source>
        <dbReference type="ARBA" id="ARBA00022475"/>
    </source>
</evidence>
<dbReference type="InterPro" id="IPR013525">
    <property type="entry name" value="ABC2_TM"/>
</dbReference>
<dbReference type="EMBL" id="AGEK01000021">
    <property type="protein sequence ID" value="EHO71344.1"/>
    <property type="molecule type" value="Genomic_DNA"/>
</dbReference>
<evidence type="ECO:0000256" key="1">
    <source>
        <dbReference type="ARBA" id="ARBA00004651"/>
    </source>
</evidence>
<feature type="transmembrane region" description="Helical" evidence="6">
    <location>
        <begin position="306"/>
        <end position="328"/>
    </location>
</feature>
<dbReference type="STRING" id="999422.HMPREF9944_01200"/>
<keyword evidence="4 6" id="KW-1133">Transmembrane helix</keyword>
<evidence type="ECO:0000256" key="4">
    <source>
        <dbReference type="ARBA" id="ARBA00022989"/>
    </source>
</evidence>
<name>H1HM06_9BACT</name>
<organism evidence="8 9">
    <name type="scientific">Segatella maculosa OT 289</name>
    <dbReference type="NCBI Taxonomy" id="999422"/>
    <lineage>
        <taxon>Bacteria</taxon>
        <taxon>Pseudomonadati</taxon>
        <taxon>Bacteroidota</taxon>
        <taxon>Bacteroidia</taxon>
        <taxon>Bacteroidales</taxon>
        <taxon>Prevotellaceae</taxon>
        <taxon>Segatella</taxon>
    </lineage>
</organism>
<dbReference type="OrthoDB" id="9811522at2"/>
<feature type="transmembrane region" description="Helical" evidence="6">
    <location>
        <begin position="232"/>
        <end position="257"/>
    </location>
</feature>
<keyword evidence="9" id="KW-1185">Reference proteome</keyword>
<evidence type="ECO:0000256" key="6">
    <source>
        <dbReference type="SAM" id="Phobius"/>
    </source>
</evidence>
<feature type="domain" description="ABC-2 type transporter transmembrane" evidence="7">
    <location>
        <begin position="24"/>
        <end position="372"/>
    </location>
</feature>
<evidence type="ECO:0000256" key="5">
    <source>
        <dbReference type="ARBA" id="ARBA00023136"/>
    </source>
</evidence>
<sequence length="389" mass="43904">MHILRQIYKIALRECGIIIKNPIYWFCMVLFPIFIIWFFTSMMQAGVPTDMPVGVVDLDNTTTTRAMIRRLDAFQTTKVAATYDNVNQARKAIQENKIYAFLYIPRGTTTGLATASQPKISFYYSNVTLVAGSMLYRDLKTVAALGSAAVGQQKLAAVGKTGNEIRTFLQPIALDLHMIGNPWANYNVYLTTAMVPGLLMLFVFLITPYSIGTELKFKRSREWMAMADNKTWVALLGKLLPQLMLFLTIFYAFEFYIYYVLEFPHPGGIFPILLLGLLAVTSAQGFGIFAFGLMPSLRMSMSVCSLWAMISFSTSGATYPAFAMSPFLEGVAQLFPLRHYYMIYQIGIFNGFPLADAWFNIAALVCFSLLPLFTLWNIKRSMLLYVYIP</sequence>
<dbReference type="GO" id="GO:0140359">
    <property type="term" value="F:ABC-type transporter activity"/>
    <property type="evidence" value="ECO:0007669"/>
    <property type="project" value="InterPro"/>
</dbReference>
<feature type="transmembrane region" description="Helical" evidence="6">
    <location>
        <begin position="21"/>
        <end position="40"/>
    </location>
</feature>
<dbReference type="Pfam" id="PF12698">
    <property type="entry name" value="ABC2_membrane_3"/>
    <property type="match status" value="1"/>
</dbReference>
<accession>H1HM06</accession>
<dbReference type="Proteomes" id="UP000003167">
    <property type="component" value="Unassembled WGS sequence"/>
</dbReference>
<dbReference type="HOGENOM" id="CLU_039483_10_2_10"/>
<feature type="transmembrane region" description="Helical" evidence="6">
    <location>
        <begin position="357"/>
        <end position="378"/>
    </location>
</feature>
<dbReference type="InterPro" id="IPR051449">
    <property type="entry name" value="ABC-2_transporter_component"/>
</dbReference>
<evidence type="ECO:0000313" key="9">
    <source>
        <dbReference type="Proteomes" id="UP000003167"/>
    </source>
</evidence>
<evidence type="ECO:0000259" key="7">
    <source>
        <dbReference type="Pfam" id="PF12698"/>
    </source>
</evidence>
<evidence type="ECO:0000256" key="3">
    <source>
        <dbReference type="ARBA" id="ARBA00022692"/>
    </source>
</evidence>
<dbReference type="PANTHER" id="PTHR30294:SF47">
    <property type="entry name" value="INNER MEMBRANE TRANSPORT PERMEASE YHHJ"/>
    <property type="match status" value="1"/>
</dbReference>
<reference evidence="8 9" key="1">
    <citation type="submission" date="2011-12" db="EMBL/GenBank/DDBJ databases">
        <title>The Genome Sequence of Prevotella maculosa OT 289.</title>
        <authorList>
            <consortium name="The Broad Institute Genome Sequencing Platform"/>
            <person name="Earl A."/>
            <person name="Ward D."/>
            <person name="Feldgarden M."/>
            <person name="Gevers D."/>
            <person name="Izard J."/>
            <person name="Blanton J.M."/>
            <person name="Mathney J."/>
            <person name="Tanner A.C."/>
            <person name="Dewhirst F.E."/>
            <person name="Young S.K."/>
            <person name="Zeng Q."/>
            <person name="Gargeya S."/>
            <person name="Fitzgerald M."/>
            <person name="Haas B."/>
            <person name="Abouelleil A."/>
            <person name="Alvarado L."/>
            <person name="Arachchi H.M."/>
            <person name="Berlin A."/>
            <person name="Chapman S.B."/>
            <person name="Gearin G."/>
            <person name="Goldberg J."/>
            <person name="Griggs A."/>
            <person name="Gujja S."/>
            <person name="Hansen M."/>
            <person name="Heiman D."/>
            <person name="Howarth C."/>
            <person name="Larimer J."/>
            <person name="Lui A."/>
            <person name="MacDonald P.J.P."/>
            <person name="McCowen C."/>
            <person name="Montmayeur A."/>
            <person name="Murphy C."/>
            <person name="Neiman D."/>
            <person name="Pearson M."/>
            <person name="Priest M."/>
            <person name="Roberts A."/>
            <person name="Saif S."/>
            <person name="Shea T."/>
            <person name="Sisk P."/>
            <person name="Stolte C."/>
            <person name="Sykes S."/>
            <person name="Wortman J."/>
            <person name="Nusbaum C."/>
            <person name="Birren B."/>
        </authorList>
    </citation>
    <scope>NUCLEOTIDE SEQUENCE [LARGE SCALE GENOMIC DNA]</scope>
    <source>
        <strain evidence="8 9">OT 289</strain>
    </source>
</reference>
<dbReference type="Gene3D" id="3.40.1710.10">
    <property type="entry name" value="abc type-2 transporter like domain"/>
    <property type="match status" value="1"/>
</dbReference>
<evidence type="ECO:0000313" key="8">
    <source>
        <dbReference type="EMBL" id="EHO71344.1"/>
    </source>
</evidence>